<dbReference type="Proteomes" id="UP001341840">
    <property type="component" value="Unassembled WGS sequence"/>
</dbReference>
<reference evidence="1 2" key="1">
    <citation type="journal article" date="2023" name="Plants (Basel)">
        <title>Bridging the Gap: Combining Genomics and Transcriptomics Approaches to Understand Stylosanthes scabra, an Orphan Legume from the Brazilian Caatinga.</title>
        <authorList>
            <person name="Ferreira-Neto J.R.C."/>
            <person name="da Silva M.D."/>
            <person name="Binneck E."/>
            <person name="de Melo N.F."/>
            <person name="da Silva R.H."/>
            <person name="de Melo A.L.T.M."/>
            <person name="Pandolfi V."/>
            <person name="Bustamante F.O."/>
            <person name="Brasileiro-Vidal A.C."/>
            <person name="Benko-Iseppon A.M."/>
        </authorList>
    </citation>
    <scope>NUCLEOTIDE SEQUENCE [LARGE SCALE GENOMIC DNA]</scope>
    <source>
        <tissue evidence="1">Leaves</tissue>
    </source>
</reference>
<organism evidence="1 2">
    <name type="scientific">Stylosanthes scabra</name>
    <dbReference type="NCBI Taxonomy" id="79078"/>
    <lineage>
        <taxon>Eukaryota</taxon>
        <taxon>Viridiplantae</taxon>
        <taxon>Streptophyta</taxon>
        <taxon>Embryophyta</taxon>
        <taxon>Tracheophyta</taxon>
        <taxon>Spermatophyta</taxon>
        <taxon>Magnoliopsida</taxon>
        <taxon>eudicotyledons</taxon>
        <taxon>Gunneridae</taxon>
        <taxon>Pentapetalae</taxon>
        <taxon>rosids</taxon>
        <taxon>fabids</taxon>
        <taxon>Fabales</taxon>
        <taxon>Fabaceae</taxon>
        <taxon>Papilionoideae</taxon>
        <taxon>50 kb inversion clade</taxon>
        <taxon>dalbergioids sensu lato</taxon>
        <taxon>Dalbergieae</taxon>
        <taxon>Pterocarpus clade</taxon>
        <taxon>Stylosanthes</taxon>
    </lineage>
</organism>
<protein>
    <submittedName>
        <fullName evidence="1">Uncharacterized protein</fullName>
    </submittedName>
</protein>
<gene>
    <name evidence="1" type="ORF">PIB30_103189</name>
</gene>
<name>A0ABU6TXE0_9FABA</name>
<evidence type="ECO:0000313" key="1">
    <source>
        <dbReference type="EMBL" id="MED6153555.1"/>
    </source>
</evidence>
<keyword evidence="2" id="KW-1185">Reference proteome</keyword>
<proteinExistence type="predicted"/>
<evidence type="ECO:0000313" key="2">
    <source>
        <dbReference type="Proteomes" id="UP001341840"/>
    </source>
</evidence>
<accession>A0ABU6TXE0</accession>
<dbReference type="EMBL" id="JASCZI010093929">
    <property type="protein sequence ID" value="MED6153555.1"/>
    <property type="molecule type" value="Genomic_DNA"/>
</dbReference>
<comment type="caution">
    <text evidence="1">The sequence shown here is derived from an EMBL/GenBank/DDBJ whole genome shotgun (WGS) entry which is preliminary data.</text>
</comment>
<sequence length="54" mass="6529">MIFDLIVEYEYKVNLVSDDEFSWVIDNGALIHVTLKNRGRSRKPILWGRKYDWK</sequence>